<feature type="domain" description="Mechanosensitive ion channel MscS" evidence="9">
    <location>
        <begin position="149"/>
        <end position="212"/>
    </location>
</feature>
<dbReference type="Pfam" id="PF00924">
    <property type="entry name" value="MS_channel_2nd"/>
    <property type="match status" value="1"/>
</dbReference>
<evidence type="ECO:0000313" key="11">
    <source>
        <dbReference type="EMBL" id="EEW37440.1"/>
    </source>
</evidence>
<dbReference type="EMBL" id="ACKZ01000016">
    <property type="protein sequence ID" value="EEW37440.1"/>
    <property type="molecule type" value="Genomic_DNA"/>
</dbReference>
<feature type="transmembrane region" description="Helical" evidence="8">
    <location>
        <begin position="109"/>
        <end position="128"/>
    </location>
</feature>
<comment type="caution">
    <text evidence="11">The sequence shown here is derived from an EMBL/GenBank/DDBJ whole genome shotgun (WGS) entry which is preliminary data.</text>
</comment>
<dbReference type="Proteomes" id="UP000005926">
    <property type="component" value="Unassembled WGS sequence"/>
</dbReference>
<evidence type="ECO:0000256" key="3">
    <source>
        <dbReference type="ARBA" id="ARBA00022475"/>
    </source>
</evidence>
<evidence type="ECO:0000256" key="8">
    <source>
        <dbReference type="SAM" id="Phobius"/>
    </source>
</evidence>
<dbReference type="GO" id="GO:0005886">
    <property type="term" value="C:plasma membrane"/>
    <property type="evidence" value="ECO:0007669"/>
    <property type="project" value="UniProtKB-SubCell"/>
</dbReference>
<dbReference type="Gene3D" id="2.30.30.60">
    <property type="match status" value="1"/>
</dbReference>
<keyword evidence="6 8" id="KW-0472">Membrane</keyword>
<keyword evidence="3" id="KW-1003">Cell membrane</keyword>
<dbReference type="HOGENOM" id="CLU_037945_8_2_9"/>
<dbReference type="InterPro" id="IPR023408">
    <property type="entry name" value="MscS_beta-dom_sf"/>
</dbReference>
<keyword evidence="12" id="KW-1185">Reference proteome</keyword>
<dbReference type="GO" id="GO:0008381">
    <property type="term" value="F:mechanosensitive monoatomic ion channel activity"/>
    <property type="evidence" value="ECO:0007669"/>
    <property type="project" value="InterPro"/>
</dbReference>
<comment type="similarity">
    <text evidence="2">Belongs to the MscS (TC 1.A.23) family.</text>
</comment>
<dbReference type="Gene3D" id="1.10.287.1260">
    <property type="match status" value="1"/>
</dbReference>
<dbReference type="Gene3D" id="3.30.70.100">
    <property type="match status" value="1"/>
</dbReference>
<feature type="domain" description="Mechanosensitive ion channel transmembrane helices 2/3" evidence="10">
    <location>
        <begin position="108"/>
        <end position="146"/>
    </location>
</feature>
<dbReference type="InterPro" id="IPR049142">
    <property type="entry name" value="MS_channel_1st"/>
</dbReference>
<evidence type="ECO:0000256" key="2">
    <source>
        <dbReference type="ARBA" id="ARBA00008017"/>
    </source>
</evidence>
<organism evidence="11 12">
    <name type="scientific">Granulicatella adiacens ATCC 49175</name>
    <dbReference type="NCBI Taxonomy" id="638301"/>
    <lineage>
        <taxon>Bacteria</taxon>
        <taxon>Bacillati</taxon>
        <taxon>Bacillota</taxon>
        <taxon>Bacilli</taxon>
        <taxon>Lactobacillales</taxon>
        <taxon>Carnobacteriaceae</taxon>
        <taxon>Granulicatella</taxon>
    </lineage>
</organism>
<dbReference type="PANTHER" id="PTHR30460">
    <property type="entry name" value="MODERATE CONDUCTANCE MECHANOSENSITIVE CHANNEL YBIO"/>
    <property type="match status" value="1"/>
</dbReference>
<dbReference type="eggNOG" id="COG0668">
    <property type="taxonomic scope" value="Bacteria"/>
</dbReference>
<evidence type="ECO:0000259" key="9">
    <source>
        <dbReference type="Pfam" id="PF00924"/>
    </source>
</evidence>
<evidence type="ECO:0000256" key="5">
    <source>
        <dbReference type="ARBA" id="ARBA00022989"/>
    </source>
</evidence>
<comment type="subcellular location">
    <subcellularLocation>
        <location evidence="1">Cell membrane</location>
        <topology evidence="1">Multi-pass membrane protein</topology>
    </subcellularLocation>
</comment>
<evidence type="ECO:0000256" key="1">
    <source>
        <dbReference type="ARBA" id="ARBA00004651"/>
    </source>
</evidence>
<evidence type="ECO:0000256" key="6">
    <source>
        <dbReference type="ARBA" id="ARBA00023136"/>
    </source>
</evidence>
<feature type="transmembrane region" description="Helical" evidence="8">
    <location>
        <begin position="7"/>
        <end position="29"/>
    </location>
</feature>
<protein>
    <submittedName>
        <fullName evidence="11">Transporter, small conductance mechanosensitive ion channel MscS family protein</fullName>
    </submittedName>
</protein>
<sequence length="312" mass="35208">MNLFHSFFWYATLIVLKIKGRLIMRVFLWFDSISNFFINYWNGIEWESILSNLFTKLLSLVILFLLFYLGKKLAHFLFKKTILSSMRVSTQSESRKKTILKLLENMLDYFLYFILIYWILSIIGVPISSLLAGAGIAGVALGLGAQGFLSDVINGLFILMERQFEVGDAVLINTISGTIASVGVRTTQVRGYDGTLHYIPNRNITIVSNQSRGNMRALIELPLNSNVDLKTVYETIEAVNTRYAKSDEALVSAPNIVGPQTKPTGQFVFTISIMTKNGLQHATYQKYLTLYQEALLKKGIDLSTPTIPYLTK</sequence>
<evidence type="ECO:0000256" key="7">
    <source>
        <dbReference type="ARBA" id="ARBA00059688"/>
    </source>
</evidence>
<dbReference type="Pfam" id="PF21088">
    <property type="entry name" value="MS_channel_1st"/>
    <property type="match status" value="1"/>
</dbReference>
<gene>
    <name evidence="11" type="ORF">HMPREF0444_0799</name>
</gene>
<evidence type="ECO:0000256" key="4">
    <source>
        <dbReference type="ARBA" id="ARBA00022692"/>
    </source>
</evidence>
<dbReference type="AlphaFoldDB" id="C8NFV4"/>
<feature type="transmembrane region" description="Helical" evidence="8">
    <location>
        <begin position="49"/>
        <end position="70"/>
    </location>
</feature>
<dbReference type="SUPFAM" id="SSF82861">
    <property type="entry name" value="Mechanosensitive channel protein MscS (YggB), transmembrane region"/>
    <property type="match status" value="1"/>
</dbReference>
<dbReference type="InterPro" id="IPR010920">
    <property type="entry name" value="LSM_dom_sf"/>
</dbReference>
<keyword evidence="5 8" id="KW-1133">Transmembrane helix</keyword>
<name>C8NFV4_9LACT</name>
<evidence type="ECO:0000313" key="12">
    <source>
        <dbReference type="Proteomes" id="UP000005926"/>
    </source>
</evidence>
<dbReference type="SUPFAM" id="SSF50182">
    <property type="entry name" value="Sm-like ribonucleoproteins"/>
    <property type="match status" value="1"/>
</dbReference>
<keyword evidence="4 8" id="KW-0812">Transmembrane</keyword>
<reference evidence="11 12" key="1">
    <citation type="submission" date="2009-08" db="EMBL/GenBank/DDBJ databases">
        <authorList>
            <person name="Muzny D."/>
            <person name="Qin X."/>
            <person name="Deng J."/>
            <person name="Jiang H."/>
            <person name="Liu Y."/>
            <person name="Qu J."/>
            <person name="Song X.-Z."/>
            <person name="Zhang L."/>
            <person name="Thornton R."/>
            <person name="Coyle M."/>
            <person name="Francisco L."/>
            <person name="Jackson L."/>
            <person name="Javaid M."/>
            <person name="Korchina V."/>
            <person name="Kovar C."/>
            <person name="Mata R."/>
            <person name="Mathew T."/>
            <person name="Ngo R."/>
            <person name="Nguyen L."/>
            <person name="Nguyen N."/>
            <person name="Okwuonu G."/>
            <person name="Ongeri F."/>
            <person name="Pham C."/>
            <person name="Simmons D."/>
            <person name="Wilczek-Boney K."/>
            <person name="Hale W."/>
            <person name="Jakkamsetti A."/>
            <person name="Pham P."/>
            <person name="Ruth R."/>
            <person name="San Lucas F."/>
            <person name="Warren J."/>
            <person name="Zhang J."/>
            <person name="Zhao Z."/>
            <person name="Zhou C."/>
            <person name="Zhu D."/>
            <person name="Lee S."/>
            <person name="Bess C."/>
            <person name="Blankenburg K."/>
            <person name="Forbes L."/>
            <person name="Fu Q."/>
            <person name="Gubbala S."/>
            <person name="Hirani K."/>
            <person name="Jayaseelan J.C."/>
            <person name="Lara F."/>
            <person name="Munidasa M."/>
            <person name="Palculict T."/>
            <person name="Patil S."/>
            <person name="Pu L.-L."/>
            <person name="Saada N."/>
            <person name="Tang L."/>
            <person name="Weissenberger G."/>
            <person name="Zhu Y."/>
            <person name="Hemphill L."/>
            <person name="Shang Y."/>
            <person name="Youmans B."/>
            <person name="Ayvaz T."/>
            <person name="Ross M."/>
            <person name="Santibanez J."/>
            <person name="Aqrawi P."/>
            <person name="Gross S."/>
            <person name="Joshi V."/>
            <person name="Fowler G."/>
            <person name="Nazareth L."/>
            <person name="Reid J."/>
            <person name="Worley K."/>
            <person name="Petrosino J."/>
            <person name="Highlander S."/>
            <person name="Gibbs R."/>
        </authorList>
    </citation>
    <scope>NUCLEOTIDE SEQUENCE [LARGE SCALE GENOMIC DNA]</scope>
    <source>
        <strain evidence="11 12">ATCC 49175</strain>
    </source>
</reference>
<accession>C8NFV4</accession>
<dbReference type="InterPro" id="IPR011014">
    <property type="entry name" value="MscS_channel_TM-2"/>
</dbReference>
<dbReference type="PANTHER" id="PTHR30460:SF0">
    <property type="entry name" value="MODERATE CONDUCTANCE MECHANOSENSITIVE CHANNEL YBIO"/>
    <property type="match status" value="1"/>
</dbReference>
<evidence type="ECO:0000259" key="10">
    <source>
        <dbReference type="Pfam" id="PF21088"/>
    </source>
</evidence>
<dbReference type="STRING" id="638301.HMPREF0444_0799"/>
<dbReference type="InterPro" id="IPR006685">
    <property type="entry name" value="MscS_channel_2nd"/>
</dbReference>
<dbReference type="InterPro" id="IPR045276">
    <property type="entry name" value="YbiO_bact"/>
</dbReference>
<comment type="function">
    <text evidence="7">May play a role in resistance to osmotic downshock.</text>
</comment>
<feature type="transmembrane region" description="Helical" evidence="8">
    <location>
        <begin position="134"/>
        <end position="159"/>
    </location>
</feature>
<proteinExistence type="inferred from homology"/>
<dbReference type="FunFam" id="2.30.30.60:FF:000001">
    <property type="entry name" value="MscS Mechanosensitive ion channel"/>
    <property type="match status" value="1"/>
</dbReference>